<keyword evidence="6 12" id="KW-0812">Transmembrane</keyword>
<evidence type="ECO:0000313" key="14">
    <source>
        <dbReference type="EMBL" id="SVE94185.1"/>
    </source>
</evidence>
<feature type="transmembrane region" description="Helical" evidence="12">
    <location>
        <begin position="301"/>
        <end position="321"/>
    </location>
</feature>
<evidence type="ECO:0000256" key="13">
    <source>
        <dbReference type="SAM" id="SignalP"/>
    </source>
</evidence>
<keyword evidence="9 12" id="KW-0472">Membrane</keyword>
<evidence type="ECO:0000256" key="6">
    <source>
        <dbReference type="ARBA" id="ARBA00022692"/>
    </source>
</evidence>
<sequence>MDWLLVLCSLVHLLLCPFTKVEESFNLQAIHDILYYQTDIDKYDHLEFPGVVPRTFIGPLVVSGFAAPFVALASAFKLPKDASLYIVRCALGGLVLWPLIKLRKRIEETLGDGTSTWFVLIVSSQFHFLFYISRPLPNTMALCLVLFAYFFWLGQQHGKFIACSAAAIIIFRAELAILLGLILLGELLTRRLSIAKTLFFAVPSGVAFLSLTVLVDSIFWQCILWPEGDVLWYNVVLNKSGDWGTSPFLWYFYSAIPRAMGTSLALIPLGMFFERRVFPLILPAVFFVLAYSFLPHKELRFIIYVIPLLNIAAAAACSRLWENRMKSKWRGLLALAAIGHLVANLVLTCFLVSVSRVNYPGGEALSLLHKMESPENNVTVHIDVLAAQTGVSRFGQLHNNWLYDKTENLKPGSPELRMFTHLIVDAKSKHSYNLRPYTETHEILANVEGFSHIRSSYNHFPPIRIKSKPCLFILKNKNPPEVPDFSFRSRKQIVDEPLPPAIELNFGLDFEGDGALTENATEVPTVIENPEE</sequence>
<keyword evidence="4 12" id="KW-0328">Glycosyltransferase</keyword>
<comment type="catalytic activity">
    <reaction evidence="11">
        <text>an alpha-D-Man-(1-&gt;2)-alpha-D-Man-(1-&gt;2)-alpha-D-Man-(1-&gt;3)-[alpha-D-Man-(1-&gt;2)-alpha-D-Man-(1-&gt;3)-alpha-D-Man-(1-&gt;6)]-beta-D-Man-(1-&gt;4)-beta-D-GlcNAc-(1-&gt;4)-alpha-D-GlcNAc-diphospho-di-trans,poly-cis-dolichol + a di-trans,poly-cis-dolichyl beta-D-mannosyl phosphate = an alpha-D-Man-(1-&gt;2)-alpha-D-Man-(1-&gt;2)-alpha-D-Man-(1-&gt;3)-[alpha-D-Man-(1-&gt;2)-alpha-D-Man-(1-&gt;3)-[alpha-D-Man-(1-&gt;6)]-alpha-D-Man-(1-&gt;6)]-beta-D-Man-(1-&gt;4)-beta-D-GlcNAc-(1-&gt;4)-alpha-D-GlcNAc-diphospho-di-trans,poly-cis-dolichol + a di-trans,poly-cis-dolichyl phosphate + H(+)</text>
        <dbReference type="Rhea" id="RHEA:29535"/>
        <dbReference type="Rhea" id="RHEA-COMP:19498"/>
        <dbReference type="Rhea" id="RHEA-COMP:19501"/>
        <dbReference type="Rhea" id="RHEA-COMP:19518"/>
        <dbReference type="Rhea" id="RHEA-COMP:19519"/>
        <dbReference type="ChEBI" id="CHEBI:15378"/>
        <dbReference type="ChEBI" id="CHEBI:57683"/>
        <dbReference type="ChEBI" id="CHEBI:58211"/>
        <dbReference type="ChEBI" id="CHEBI:132517"/>
        <dbReference type="ChEBI" id="CHEBI:132519"/>
        <dbReference type="EC" id="2.4.1.260"/>
    </reaction>
    <physiologicalReaction direction="left-to-right" evidence="11">
        <dbReference type="Rhea" id="RHEA:29536"/>
    </physiologicalReaction>
</comment>
<gene>
    <name evidence="14" type="primary">EOG090X04MD</name>
</gene>
<dbReference type="GO" id="GO:0006487">
    <property type="term" value="P:protein N-linked glycosylation"/>
    <property type="evidence" value="ECO:0007669"/>
    <property type="project" value="TreeGrafter"/>
</dbReference>
<evidence type="ECO:0000256" key="5">
    <source>
        <dbReference type="ARBA" id="ARBA00022679"/>
    </source>
</evidence>
<accession>A0A4Y7NPZ5</accession>
<feature type="signal peptide" evidence="13">
    <location>
        <begin position="1"/>
        <end position="21"/>
    </location>
</feature>
<keyword evidence="13" id="KW-0732">Signal</keyword>
<evidence type="ECO:0000256" key="4">
    <source>
        <dbReference type="ARBA" id="ARBA00022676"/>
    </source>
</evidence>
<feature type="transmembrane region" description="Helical" evidence="12">
    <location>
        <begin position="277"/>
        <end position="295"/>
    </location>
</feature>
<organism evidence="14">
    <name type="scientific">Simocephalus serrulatus</name>
    <dbReference type="NCBI Taxonomy" id="117539"/>
    <lineage>
        <taxon>Eukaryota</taxon>
        <taxon>Metazoa</taxon>
        <taxon>Ecdysozoa</taxon>
        <taxon>Arthropoda</taxon>
        <taxon>Crustacea</taxon>
        <taxon>Branchiopoda</taxon>
        <taxon>Diplostraca</taxon>
        <taxon>Cladocera</taxon>
        <taxon>Anomopoda</taxon>
        <taxon>Daphniidae</taxon>
        <taxon>Simocephalus</taxon>
    </lineage>
</organism>
<proteinExistence type="evidence at transcript level"/>
<feature type="transmembrane region" description="Helical" evidence="12">
    <location>
        <begin position="56"/>
        <end position="75"/>
    </location>
</feature>
<feature type="chain" id="PRO_5021480642" description="Mannosyltransferase" evidence="13">
    <location>
        <begin position="22"/>
        <end position="532"/>
    </location>
</feature>
<keyword evidence="5" id="KW-0808">Transferase</keyword>
<evidence type="ECO:0000256" key="2">
    <source>
        <dbReference type="ARBA" id="ARBA00004922"/>
    </source>
</evidence>
<feature type="transmembrane region" description="Helical" evidence="12">
    <location>
        <begin position="333"/>
        <end position="354"/>
    </location>
</feature>
<comment type="subcellular location">
    <subcellularLocation>
        <location evidence="1 12">Endoplasmic reticulum membrane</location>
        <topology evidence="1 12">Multi-pass membrane protein</topology>
    </subcellularLocation>
</comment>
<evidence type="ECO:0000256" key="8">
    <source>
        <dbReference type="ARBA" id="ARBA00022989"/>
    </source>
</evidence>
<dbReference type="PANTHER" id="PTHR22760">
    <property type="entry name" value="GLYCOSYLTRANSFERASE"/>
    <property type="match status" value="1"/>
</dbReference>
<evidence type="ECO:0000256" key="11">
    <source>
        <dbReference type="ARBA" id="ARBA00048899"/>
    </source>
</evidence>
<evidence type="ECO:0000256" key="9">
    <source>
        <dbReference type="ARBA" id="ARBA00023136"/>
    </source>
</evidence>
<evidence type="ECO:0000256" key="7">
    <source>
        <dbReference type="ARBA" id="ARBA00022824"/>
    </source>
</evidence>
<evidence type="ECO:0000256" key="10">
    <source>
        <dbReference type="ARBA" id="ARBA00044721"/>
    </source>
</evidence>
<name>A0A4Y7NPZ5_9CRUS</name>
<protein>
    <recommendedName>
        <fullName evidence="12">Mannosyltransferase</fullName>
        <ecNumber evidence="12">2.4.1.-</ecNumber>
    </recommendedName>
</protein>
<feature type="transmembrane region" description="Helical" evidence="12">
    <location>
        <begin position="197"/>
        <end position="220"/>
    </location>
</feature>
<evidence type="ECO:0000256" key="12">
    <source>
        <dbReference type="RuleBase" id="RU363075"/>
    </source>
</evidence>
<keyword evidence="7 12" id="KW-0256">Endoplasmic reticulum</keyword>
<dbReference type="UniPathway" id="UPA00378"/>
<feature type="transmembrane region" description="Helical" evidence="12">
    <location>
        <begin position="161"/>
        <end position="185"/>
    </location>
</feature>
<evidence type="ECO:0000256" key="1">
    <source>
        <dbReference type="ARBA" id="ARBA00004477"/>
    </source>
</evidence>
<dbReference type="PANTHER" id="PTHR22760:SF1">
    <property type="entry name" value="DOL-P-MAN:MAN(7)GLCNAC(2)-PP-DOL ALPHA-1,6-MANNOSYLTRANSFERASE"/>
    <property type="match status" value="1"/>
</dbReference>
<evidence type="ECO:0000256" key="3">
    <source>
        <dbReference type="ARBA" id="ARBA00007063"/>
    </source>
</evidence>
<dbReference type="GO" id="GO:0052917">
    <property type="term" value="F:dol-P-Man:Man(7)GlcNAc(2)-PP-Dol alpha-1,6-mannosyltransferase activity"/>
    <property type="evidence" value="ECO:0007669"/>
    <property type="project" value="UniProtKB-EC"/>
</dbReference>
<dbReference type="Pfam" id="PF03901">
    <property type="entry name" value="Glyco_transf_22"/>
    <property type="match status" value="1"/>
</dbReference>
<feature type="transmembrane region" description="Helical" evidence="12">
    <location>
        <begin position="248"/>
        <end position="270"/>
    </location>
</feature>
<keyword evidence="8 12" id="KW-1133">Transmembrane helix</keyword>
<reference evidence="14" key="1">
    <citation type="submission" date="2018-08" db="EMBL/GenBank/DDBJ databases">
        <authorList>
            <person name="Cornetti L."/>
        </authorList>
    </citation>
    <scope>NUCLEOTIDE SEQUENCE</scope>
    <source>
        <strain evidence="14">OM-SAIQ-clone2</strain>
    </source>
</reference>
<dbReference type="GO" id="GO:0005789">
    <property type="term" value="C:endoplasmic reticulum membrane"/>
    <property type="evidence" value="ECO:0007669"/>
    <property type="project" value="UniProtKB-SubCell"/>
</dbReference>
<feature type="transmembrane region" description="Helical" evidence="12">
    <location>
        <begin position="139"/>
        <end position="155"/>
    </location>
</feature>
<dbReference type="AlphaFoldDB" id="A0A4Y7NPZ5"/>
<dbReference type="EC" id="2.4.1.-" evidence="12"/>
<dbReference type="InterPro" id="IPR005599">
    <property type="entry name" value="GPI_mannosylTrfase"/>
</dbReference>
<dbReference type="EMBL" id="LR024566">
    <property type="protein sequence ID" value="SVE94185.1"/>
    <property type="molecule type" value="mRNA"/>
</dbReference>
<comment type="function">
    <text evidence="10">Mannosyltransferase that operates in the biosynthetic pathway of dolichol-linked oligosaccharides, the glycan precursors employed in protein asparagine (N)-glycosylation. The assembly of dolichol-linked oligosaccharides begins on the cytosolic side of the endoplasmic reticulum membrane and finishes in its lumen. The sequential addition of sugars to dolichol pyrophosphate produces dolichol-linked oligosaccharides containing fourteen sugars, including two GlcNAcs, nine mannoses and three glucoses. Once assembled, the oligosaccharide is transferred from the lipid to nascent proteins by oligosaccharyltransferases. In the lumen of the endoplasmic reticulum, adds the eighth mannose residue in an alpha-1,6 linkage onto Man(7)GlcNAc(2)-PP-dolichol to produce Man(8)GlcNAc(2)-PP-dolichol.</text>
</comment>
<comment type="pathway">
    <text evidence="2">Protein modification; protein glycosylation.</text>
</comment>
<comment type="similarity">
    <text evidence="3 12">Belongs to the glycosyltransferase 22 family.</text>
</comment>